<accession>A0A5N5LEJ9</accession>
<comment type="caution">
    <text evidence="1">The sequence shown here is derived from an EMBL/GenBank/DDBJ whole genome shotgun (WGS) entry which is preliminary data.</text>
</comment>
<reference evidence="2" key="1">
    <citation type="journal article" date="2019" name="Gigascience">
        <title>De novo genome assembly of the endangered Acer yangbiense, a plant species with extremely small populations endemic to Yunnan Province, China.</title>
        <authorList>
            <person name="Yang J."/>
            <person name="Wariss H.M."/>
            <person name="Tao L."/>
            <person name="Zhang R."/>
            <person name="Yun Q."/>
            <person name="Hollingsworth P."/>
            <person name="Dao Z."/>
            <person name="Luo G."/>
            <person name="Guo H."/>
            <person name="Ma Y."/>
            <person name="Sun W."/>
        </authorList>
    </citation>
    <scope>NUCLEOTIDE SEQUENCE [LARGE SCALE GENOMIC DNA]</scope>
    <source>
        <strain evidence="2">cv. br00</strain>
    </source>
</reference>
<sequence length="135" mass="15247">MQSCLSQKYEALLLRDAKSTGEQSLQISYLEWLNNDRDWLDAQIIEEIKRFKDRAVKSAASGSEADTRVLGLIRGQEVKRLVWMTCPAGSSWISHIKSCMQTNIMLLSCMLSGRACLLVPPEFGQPASLTKRFIH</sequence>
<dbReference type="AlphaFoldDB" id="A0A5N5LEJ9"/>
<dbReference type="Proteomes" id="UP000326939">
    <property type="component" value="Chromosome 9"/>
</dbReference>
<evidence type="ECO:0000313" key="2">
    <source>
        <dbReference type="Proteomes" id="UP000326939"/>
    </source>
</evidence>
<gene>
    <name evidence="1" type="ORF">DKX38_014133</name>
</gene>
<protein>
    <submittedName>
        <fullName evidence="1">Uncharacterized protein</fullName>
    </submittedName>
</protein>
<proteinExistence type="predicted"/>
<organism evidence="1 2">
    <name type="scientific">Salix brachista</name>
    <dbReference type="NCBI Taxonomy" id="2182728"/>
    <lineage>
        <taxon>Eukaryota</taxon>
        <taxon>Viridiplantae</taxon>
        <taxon>Streptophyta</taxon>
        <taxon>Embryophyta</taxon>
        <taxon>Tracheophyta</taxon>
        <taxon>Spermatophyta</taxon>
        <taxon>Magnoliopsida</taxon>
        <taxon>eudicotyledons</taxon>
        <taxon>Gunneridae</taxon>
        <taxon>Pentapetalae</taxon>
        <taxon>rosids</taxon>
        <taxon>fabids</taxon>
        <taxon>Malpighiales</taxon>
        <taxon>Salicaceae</taxon>
        <taxon>Saliceae</taxon>
        <taxon>Salix</taxon>
    </lineage>
</organism>
<keyword evidence="2" id="KW-1185">Reference proteome</keyword>
<dbReference type="EMBL" id="VDCV01000009">
    <property type="protein sequence ID" value="KAB5541159.1"/>
    <property type="molecule type" value="Genomic_DNA"/>
</dbReference>
<name>A0A5N5LEJ9_9ROSI</name>
<evidence type="ECO:0000313" key="1">
    <source>
        <dbReference type="EMBL" id="KAB5541159.1"/>
    </source>
</evidence>